<dbReference type="PANTHER" id="PTHR33055:SF3">
    <property type="entry name" value="PUTATIVE TRANSPOSASE FOR IS117-RELATED"/>
    <property type="match status" value="1"/>
</dbReference>
<reference evidence="3 4" key="1">
    <citation type="submission" date="2023-08" db="EMBL/GenBank/DDBJ databases">
        <title>Genome sequencing of plant associated microbes to promote plant fitness in Sorghum bicolor and Oryza sativa.</title>
        <authorList>
            <person name="Coleman-Derr D."/>
        </authorList>
    </citation>
    <scope>NUCLEOTIDE SEQUENCE [LARGE SCALE GENOMIC DNA]</scope>
    <source>
        <strain evidence="3 4">SLBN-33</strain>
    </source>
</reference>
<feature type="domain" description="Transposase IS110-like N-terminal" evidence="1">
    <location>
        <begin position="6"/>
        <end position="144"/>
    </location>
</feature>
<comment type="caution">
    <text evidence="3">The sequence shown here is derived from an EMBL/GenBank/DDBJ whole genome shotgun (WGS) entry which is preliminary data.</text>
</comment>
<accession>A0ABD5CBJ2</accession>
<dbReference type="Pfam" id="PF02371">
    <property type="entry name" value="Transposase_20"/>
    <property type="match status" value="1"/>
</dbReference>
<dbReference type="InterPro" id="IPR047650">
    <property type="entry name" value="Transpos_IS110"/>
</dbReference>
<dbReference type="NCBIfam" id="NF033542">
    <property type="entry name" value="transpos_IS110"/>
    <property type="match status" value="1"/>
</dbReference>
<dbReference type="AlphaFoldDB" id="A0ABD5CBJ2"/>
<evidence type="ECO:0000259" key="2">
    <source>
        <dbReference type="Pfam" id="PF02371"/>
    </source>
</evidence>
<dbReference type="RefSeq" id="WP_310029521.1">
    <property type="nucleotide sequence ID" value="NZ_JAVIZN010000002.1"/>
</dbReference>
<protein>
    <submittedName>
        <fullName evidence="3">Transposase</fullName>
    </submittedName>
</protein>
<dbReference type="Proteomes" id="UP001245184">
    <property type="component" value="Unassembled WGS sequence"/>
</dbReference>
<dbReference type="EMBL" id="JAVIZN010000002">
    <property type="protein sequence ID" value="MDR6201352.1"/>
    <property type="molecule type" value="Genomic_DNA"/>
</dbReference>
<feature type="domain" description="Transposase IS116/IS110/IS902 C-terminal" evidence="2">
    <location>
        <begin position="211"/>
        <end position="288"/>
    </location>
</feature>
<dbReference type="Pfam" id="PF01548">
    <property type="entry name" value="DEDD_Tnp_IS110"/>
    <property type="match status" value="1"/>
</dbReference>
<proteinExistence type="predicted"/>
<evidence type="ECO:0000259" key="1">
    <source>
        <dbReference type="Pfam" id="PF01548"/>
    </source>
</evidence>
<sequence>MTLTPVGIDIAKNVMQLHYVDQETGEIVNKPVKRGQLLEHFANRAPCLIGMEACGGAHHWARELSKIGHQVKLLPAEFVKAFNIRNKNDAADARAIWFAVQQPTKPVAIKTEMQQAMLALHRARQQLVEFRTMQINGLRGMLAEFGEVMGRKRAGMVSAIPDVLARVAERLPAVLIDTLREQWNRIRQLDEAIGGIERRMREWKKDDPAVKAISEIPGVGLLTATATVAMMGDAKAFKSGREFGAWLGLVPKQTGSGGKTNLHGISKRGDAYLRTLLIHGARSVMTNARDPGPWVQQLKKRRSWNVVIVALANKMARIIWAVLAHDRPYQRGYVSAKPA</sequence>
<evidence type="ECO:0000313" key="4">
    <source>
        <dbReference type="Proteomes" id="UP001245184"/>
    </source>
</evidence>
<organism evidence="3 4">
    <name type="scientific">Paraburkholderia graminis</name>
    <dbReference type="NCBI Taxonomy" id="60548"/>
    <lineage>
        <taxon>Bacteria</taxon>
        <taxon>Pseudomonadati</taxon>
        <taxon>Pseudomonadota</taxon>
        <taxon>Betaproteobacteria</taxon>
        <taxon>Burkholderiales</taxon>
        <taxon>Burkholderiaceae</taxon>
        <taxon>Paraburkholderia</taxon>
    </lineage>
</organism>
<dbReference type="PANTHER" id="PTHR33055">
    <property type="entry name" value="TRANSPOSASE FOR INSERTION SEQUENCE ELEMENT IS1111A"/>
    <property type="match status" value="1"/>
</dbReference>
<gene>
    <name evidence="3" type="ORF">QF025_000072</name>
</gene>
<evidence type="ECO:0000313" key="3">
    <source>
        <dbReference type="EMBL" id="MDR6201352.1"/>
    </source>
</evidence>
<dbReference type="InterPro" id="IPR003346">
    <property type="entry name" value="Transposase_20"/>
</dbReference>
<name>A0ABD5CBJ2_9BURK</name>
<dbReference type="InterPro" id="IPR002525">
    <property type="entry name" value="Transp_IS110-like_N"/>
</dbReference>